<proteinExistence type="evidence at transcript level"/>
<name>F2E671_HORVV</name>
<organism evidence="1">
    <name type="scientific">Hordeum vulgare subsp. vulgare</name>
    <name type="common">Domesticated barley</name>
    <dbReference type="NCBI Taxonomy" id="112509"/>
    <lineage>
        <taxon>Eukaryota</taxon>
        <taxon>Viridiplantae</taxon>
        <taxon>Streptophyta</taxon>
        <taxon>Embryophyta</taxon>
        <taxon>Tracheophyta</taxon>
        <taxon>Spermatophyta</taxon>
        <taxon>Magnoliopsida</taxon>
        <taxon>Liliopsida</taxon>
        <taxon>Poales</taxon>
        <taxon>Poaceae</taxon>
        <taxon>BOP clade</taxon>
        <taxon>Pooideae</taxon>
        <taxon>Triticodae</taxon>
        <taxon>Triticeae</taxon>
        <taxon>Hordeinae</taxon>
        <taxon>Hordeum</taxon>
    </lineage>
</organism>
<sequence length="51" mass="6055">MYAALMRKLFQKYPAFQALEINHQEYVQQKLLGKPLYARPSAYQQPVKELL</sequence>
<accession>F2E671</accession>
<reference evidence="1" key="1">
    <citation type="journal article" date="2011" name="Plant Physiol.">
        <title>Comprehensive sequence analysis of 24,783 barley full-length cDNAs derived from 12 clone libraries.</title>
        <authorList>
            <person name="Matsumoto T."/>
            <person name="Tanaka T."/>
            <person name="Sakai H."/>
            <person name="Amano N."/>
            <person name="Kanamori H."/>
            <person name="Kurita K."/>
            <person name="Kikuta A."/>
            <person name="Kamiya K."/>
            <person name="Yamamoto M."/>
            <person name="Ikawa H."/>
            <person name="Fujii N."/>
            <person name="Hori K."/>
            <person name="Itoh T."/>
            <person name="Sato K."/>
        </authorList>
    </citation>
    <scope>NUCLEOTIDE SEQUENCE</scope>
    <source>
        <tissue evidence="1">Shoot and root</tissue>
    </source>
</reference>
<dbReference type="AlphaFoldDB" id="F2E671"/>
<protein>
    <submittedName>
        <fullName evidence="1">Predicted protein</fullName>
    </submittedName>
</protein>
<evidence type="ECO:0000313" key="1">
    <source>
        <dbReference type="EMBL" id="BAK02843.1"/>
    </source>
</evidence>
<dbReference type="EMBL" id="AK371645">
    <property type="protein sequence ID" value="BAK02843.1"/>
    <property type="molecule type" value="mRNA"/>
</dbReference>